<sequence>MRIWSLHPALLDRQGLTACWREGLLAQAVLAGRTKGYLRHPQLERFRAQPDPLASIGAYLARVADEADARGYTYDRTRIDRPGPAPLMAVTDGQLEHELQHLRAKLAGRSPDRLPLAVRALPHPCFVVEAGGIEGWERVSDGTGATS</sequence>
<organism evidence="1 2">
    <name type="scientific">Agrococcus jenensis</name>
    <dbReference type="NCBI Taxonomy" id="46353"/>
    <lineage>
        <taxon>Bacteria</taxon>
        <taxon>Bacillati</taxon>
        <taxon>Actinomycetota</taxon>
        <taxon>Actinomycetes</taxon>
        <taxon>Micrococcales</taxon>
        <taxon>Microbacteriaceae</taxon>
        <taxon>Agrococcus</taxon>
    </lineage>
</organism>
<dbReference type="RefSeq" id="WP_123696573.1">
    <property type="nucleotide sequence ID" value="NZ_RKHJ01000001.1"/>
</dbReference>
<evidence type="ECO:0000313" key="1">
    <source>
        <dbReference type="EMBL" id="ROR65488.1"/>
    </source>
</evidence>
<dbReference type="OrthoDB" id="3253436at2"/>
<evidence type="ECO:0000313" key="2">
    <source>
        <dbReference type="Proteomes" id="UP000275456"/>
    </source>
</evidence>
<proteinExistence type="predicted"/>
<name>A0A3N2ARE5_9MICO</name>
<accession>A0A3N2ARE5</accession>
<keyword evidence="2" id="KW-1185">Reference proteome</keyword>
<dbReference type="EMBL" id="RKHJ01000001">
    <property type="protein sequence ID" value="ROR65488.1"/>
    <property type="molecule type" value="Genomic_DNA"/>
</dbReference>
<dbReference type="AlphaFoldDB" id="A0A3N2ARE5"/>
<dbReference type="InterPro" id="IPR004260">
    <property type="entry name" value="Pyr-dimer_DNA_glycosylase"/>
</dbReference>
<evidence type="ECO:0008006" key="3">
    <source>
        <dbReference type="Google" id="ProtNLM"/>
    </source>
</evidence>
<dbReference type="Pfam" id="PF03013">
    <property type="entry name" value="Pyr_excise"/>
    <property type="match status" value="1"/>
</dbReference>
<reference evidence="1 2" key="1">
    <citation type="submission" date="2018-11" db="EMBL/GenBank/DDBJ databases">
        <title>Sequencing the genomes of 1000 actinobacteria strains.</title>
        <authorList>
            <person name="Klenk H.-P."/>
        </authorList>
    </citation>
    <scope>NUCLEOTIDE SEQUENCE [LARGE SCALE GENOMIC DNA]</scope>
    <source>
        <strain evidence="1 2">DSM 9580</strain>
    </source>
</reference>
<gene>
    <name evidence="1" type="ORF">EDD26_0854</name>
</gene>
<protein>
    <recommendedName>
        <fullName evidence="3">Pyrimidine dimer DNA glycosylase /DNA-(Apurinic or apyrimidinic site) lyase</fullName>
    </recommendedName>
</protein>
<comment type="caution">
    <text evidence="1">The sequence shown here is derived from an EMBL/GenBank/DDBJ whole genome shotgun (WGS) entry which is preliminary data.</text>
</comment>
<dbReference type="Proteomes" id="UP000275456">
    <property type="component" value="Unassembled WGS sequence"/>
</dbReference>